<protein>
    <recommendedName>
        <fullName evidence="3">Rpn family recombination-promoting nuclease/putative transposase</fullName>
    </recommendedName>
</protein>
<proteinExistence type="predicted"/>
<dbReference type="RefSeq" id="WP_136530605.1">
    <property type="nucleotide sequence ID" value="NZ_STGX01000011.1"/>
</dbReference>
<evidence type="ECO:0000313" key="1">
    <source>
        <dbReference type="EMBL" id="THV27262.1"/>
    </source>
</evidence>
<reference evidence="1 2" key="1">
    <citation type="journal article" date="2018" name="Int. J. Syst. Evol. Microbiol.">
        <title>Glycomyces paridis sp. nov., isolated from the medicinal plant Paris polyphylla.</title>
        <authorList>
            <person name="Fang X.M."/>
            <person name="Bai J.L."/>
            <person name="Su J."/>
            <person name="Zhao L.L."/>
            <person name="Liu H.Y."/>
            <person name="Ma B.P."/>
            <person name="Zhang Y.Q."/>
            <person name="Yu L.Y."/>
        </authorList>
    </citation>
    <scope>NUCLEOTIDE SEQUENCE [LARGE SCALE GENOMIC DNA]</scope>
    <source>
        <strain evidence="1 2">CPCC 204357</strain>
    </source>
</reference>
<dbReference type="EMBL" id="STGX01000011">
    <property type="protein sequence ID" value="THV27262.1"/>
    <property type="molecule type" value="Genomic_DNA"/>
</dbReference>
<comment type="caution">
    <text evidence="1">The sequence shown here is derived from an EMBL/GenBank/DDBJ whole genome shotgun (WGS) entry which is preliminary data.</text>
</comment>
<accession>A0A4S8PDJ3</accession>
<dbReference type="AlphaFoldDB" id="A0A4S8PDJ3"/>
<evidence type="ECO:0008006" key="3">
    <source>
        <dbReference type="Google" id="ProtNLM"/>
    </source>
</evidence>
<evidence type="ECO:0000313" key="2">
    <source>
        <dbReference type="Proteomes" id="UP000305792"/>
    </source>
</evidence>
<name>A0A4S8PDJ3_9ACTN</name>
<dbReference type="OrthoDB" id="5193560at2"/>
<organism evidence="1 2">
    <name type="scientific">Glycomyces paridis</name>
    <dbReference type="NCBI Taxonomy" id="2126555"/>
    <lineage>
        <taxon>Bacteria</taxon>
        <taxon>Bacillati</taxon>
        <taxon>Actinomycetota</taxon>
        <taxon>Actinomycetes</taxon>
        <taxon>Glycomycetales</taxon>
        <taxon>Glycomycetaceae</taxon>
        <taxon>Glycomyces</taxon>
    </lineage>
</organism>
<keyword evidence="2" id="KW-1185">Reference proteome</keyword>
<gene>
    <name evidence="1" type="ORF">E9998_15500</name>
</gene>
<sequence length="349" mass="39329">MELMCESDERRESHVAGDWHEVIAKLIMDEPGVSWELFEIGRERAVPVCTDAWHHSGVRGSPVRSELLVGASTRAESIGAPILKERRADRVVRLGFEDDSAMMVLCEVQSVWKDDKALRLPGYVARVHEDYGLPAELVMICRTDALASRYREGLWLGAHSVVTPMAIGPSDLAPIDDPEAFGRSLQLQVMTMVMRRMPRDAGELSKLMAVLKEGLETTSPTLAEDYAYYLSKLKGEEFTVVMEETMNREAEPEWWRRTKARMAGEGREDALAEGLEQGLEQGLERGLEQGRREELRRQRAGLIGLLAARSIQTDYNAVSRIESCEDPEVLAAWTQRVVVVDRVEELFED</sequence>
<dbReference type="Proteomes" id="UP000305792">
    <property type="component" value="Unassembled WGS sequence"/>
</dbReference>